<dbReference type="InterPro" id="IPR043129">
    <property type="entry name" value="ATPase_NBD"/>
</dbReference>
<evidence type="ECO:0000256" key="1">
    <source>
        <dbReference type="ARBA" id="ARBA00009156"/>
    </source>
</evidence>
<dbReference type="GO" id="GO:0046167">
    <property type="term" value="P:glycerol-3-phosphate biosynthetic process"/>
    <property type="evidence" value="ECO:0007669"/>
    <property type="project" value="TreeGrafter"/>
</dbReference>
<accession>A0A2G8LKF1</accession>
<evidence type="ECO:0000313" key="5">
    <source>
        <dbReference type="EMBL" id="PIK60724.1"/>
    </source>
</evidence>
<gene>
    <name evidence="5" type="ORF">BSL78_02347</name>
</gene>
<feature type="domain" description="Carbohydrate kinase FGGY N-terminal" evidence="4">
    <location>
        <begin position="3"/>
        <end position="71"/>
    </location>
</feature>
<dbReference type="SUPFAM" id="SSF53067">
    <property type="entry name" value="Actin-like ATPase domain"/>
    <property type="match status" value="1"/>
</dbReference>
<reference evidence="5 6" key="1">
    <citation type="journal article" date="2017" name="PLoS Biol.">
        <title>The sea cucumber genome provides insights into morphological evolution and visceral regeneration.</title>
        <authorList>
            <person name="Zhang X."/>
            <person name="Sun L."/>
            <person name="Yuan J."/>
            <person name="Sun Y."/>
            <person name="Gao Y."/>
            <person name="Zhang L."/>
            <person name="Li S."/>
            <person name="Dai H."/>
            <person name="Hamel J.F."/>
            <person name="Liu C."/>
            <person name="Yu Y."/>
            <person name="Liu S."/>
            <person name="Lin W."/>
            <person name="Guo K."/>
            <person name="Jin S."/>
            <person name="Xu P."/>
            <person name="Storey K.B."/>
            <person name="Huan P."/>
            <person name="Zhang T."/>
            <person name="Zhou Y."/>
            <person name="Zhang J."/>
            <person name="Lin C."/>
            <person name="Li X."/>
            <person name="Xing L."/>
            <person name="Huo D."/>
            <person name="Sun M."/>
            <person name="Wang L."/>
            <person name="Mercier A."/>
            <person name="Li F."/>
            <person name="Yang H."/>
            <person name="Xiang J."/>
        </authorList>
    </citation>
    <scope>NUCLEOTIDE SEQUENCE [LARGE SCALE GENOMIC DNA]</scope>
    <source>
        <strain evidence="5">Shaxun</strain>
        <tissue evidence="5">Muscle</tissue>
    </source>
</reference>
<evidence type="ECO:0000256" key="3">
    <source>
        <dbReference type="ARBA" id="ARBA00022777"/>
    </source>
</evidence>
<dbReference type="AlphaFoldDB" id="A0A2G8LKF1"/>
<dbReference type="GO" id="GO:0004370">
    <property type="term" value="F:glycerol kinase activity"/>
    <property type="evidence" value="ECO:0007669"/>
    <property type="project" value="TreeGrafter"/>
</dbReference>
<sequence length="109" mass="12449">MNRTVFSSKTQELIASHQKELQQFFPKEGWVEEDPKEILAGAYECIEKTVEKLKEMNIDPSNIKAIGLPTKEKPRSFGIKPLANPCIQLSVKLHHFLSAIGQLGMERQW</sequence>
<proteinExistence type="inferred from homology"/>
<evidence type="ECO:0000256" key="2">
    <source>
        <dbReference type="ARBA" id="ARBA00022679"/>
    </source>
</evidence>
<dbReference type="PANTHER" id="PTHR10196:SF69">
    <property type="entry name" value="GLYCEROL KINASE"/>
    <property type="match status" value="1"/>
</dbReference>
<dbReference type="InterPro" id="IPR018484">
    <property type="entry name" value="FGGY_N"/>
</dbReference>
<protein>
    <recommendedName>
        <fullName evidence="4">Carbohydrate kinase FGGY N-terminal domain-containing protein</fullName>
    </recommendedName>
</protein>
<dbReference type="GO" id="GO:0006071">
    <property type="term" value="P:glycerol metabolic process"/>
    <property type="evidence" value="ECO:0007669"/>
    <property type="project" value="TreeGrafter"/>
</dbReference>
<evidence type="ECO:0000313" key="6">
    <source>
        <dbReference type="Proteomes" id="UP000230750"/>
    </source>
</evidence>
<dbReference type="GO" id="GO:0005739">
    <property type="term" value="C:mitochondrion"/>
    <property type="evidence" value="ECO:0007669"/>
    <property type="project" value="TreeGrafter"/>
</dbReference>
<name>A0A2G8LKF1_STIJA</name>
<keyword evidence="6" id="KW-1185">Reference proteome</keyword>
<dbReference type="OrthoDB" id="9643762at2759"/>
<dbReference type="PANTHER" id="PTHR10196">
    <property type="entry name" value="SUGAR KINASE"/>
    <property type="match status" value="1"/>
</dbReference>
<organism evidence="5 6">
    <name type="scientific">Stichopus japonicus</name>
    <name type="common">Sea cucumber</name>
    <dbReference type="NCBI Taxonomy" id="307972"/>
    <lineage>
        <taxon>Eukaryota</taxon>
        <taxon>Metazoa</taxon>
        <taxon>Echinodermata</taxon>
        <taxon>Eleutherozoa</taxon>
        <taxon>Echinozoa</taxon>
        <taxon>Holothuroidea</taxon>
        <taxon>Aspidochirotacea</taxon>
        <taxon>Aspidochirotida</taxon>
        <taxon>Stichopodidae</taxon>
        <taxon>Apostichopus</taxon>
    </lineage>
</organism>
<comment type="caution">
    <text evidence="5">The sequence shown here is derived from an EMBL/GenBank/DDBJ whole genome shotgun (WGS) entry which is preliminary data.</text>
</comment>
<dbReference type="Gene3D" id="3.30.420.40">
    <property type="match status" value="1"/>
</dbReference>
<evidence type="ECO:0000259" key="4">
    <source>
        <dbReference type="Pfam" id="PF00370"/>
    </source>
</evidence>
<dbReference type="Proteomes" id="UP000230750">
    <property type="component" value="Unassembled WGS sequence"/>
</dbReference>
<dbReference type="GO" id="GO:0006641">
    <property type="term" value="P:triglyceride metabolic process"/>
    <property type="evidence" value="ECO:0007669"/>
    <property type="project" value="TreeGrafter"/>
</dbReference>
<dbReference type="EMBL" id="MRZV01000049">
    <property type="protein sequence ID" value="PIK60724.1"/>
    <property type="molecule type" value="Genomic_DNA"/>
</dbReference>
<dbReference type="STRING" id="307972.A0A2G8LKF1"/>
<comment type="similarity">
    <text evidence="1">Belongs to the FGGY kinase family.</text>
</comment>
<dbReference type="Pfam" id="PF00370">
    <property type="entry name" value="FGGY_N"/>
    <property type="match status" value="1"/>
</dbReference>
<keyword evidence="3" id="KW-0418">Kinase</keyword>
<keyword evidence="2" id="KW-0808">Transferase</keyword>